<comment type="subcellular location">
    <subcellularLocation>
        <location evidence="1 9">Cytoplasm</location>
    </subcellularLocation>
</comment>
<dbReference type="Proteomes" id="UP000632828">
    <property type="component" value="Unassembled WGS sequence"/>
</dbReference>
<keyword evidence="7 9" id="KW-0010">Activator</keyword>
<dbReference type="PROSITE" id="PS50110">
    <property type="entry name" value="RESPONSE_REGULATORY"/>
    <property type="match status" value="1"/>
</dbReference>
<keyword evidence="5 9" id="KW-0805">Transcription regulation</keyword>
<dbReference type="InterPro" id="IPR011006">
    <property type="entry name" value="CheY-like_superfamily"/>
</dbReference>
<evidence type="ECO:0000313" key="12">
    <source>
        <dbReference type="EMBL" id="MBD1399955.1"/>
    </source>
</evidence>
<dbReference type="PANTHER" id="PTHR45526">
    <property type="entry name" value="TRANSCRIPTIONAL REGULATORY PROTEIN DPIA"/>
    <property type="match status" value="1"/>
</dbReference>
<protein>
    <recommendedName>
        <fullName evidence="9">Transcriptional regulatory protein</fullName>
    </recommendedName>
</protein>
<dbReference type="SUPFAM" id="SSF52172">
    <property type="entry name" value="CheY-like"/>
    <property type="match status" value="1"/>
</dbReference>
<organism evidence="12 13">
    <name type="scientific">Pelovirga terrestris</name>
    <dbReference type="NCBI Taxonomy" id="2771352"/>
    <lineage>
        <taxon>Bacteria</taxon>
        <taxon>Pseudomonadati</taxon>
        <taxon>Thermodesulfobacteriota</taxon>
        <taxon>Desulfuromonadia</taxon>
        <taxon>Geobacterales</taxon>
        <taxon>Geobacteraceae</taxon>
        <taxon>Pelovirga</taxon>
    </lineage>
</organism>
<dbReference type="CDD" id="cd19925">
    <property type="entry name" value="REC_citrate_TCS"/>
    <property type="match status" value="1"/>
</dbReference>
<dbReference type="InterPro" id="IPR001789">
    <property type="entry name" value="Sig_transdc_resp-reg_receiver"/>
</dbReference>
<dbReference type="InterPro" id="IPR048714">
    <property type="entry name" value="DpiA-like_HTH"/>
</dbReference>
<keyword evidence="2 9" id="KW-0963">Cytoplasm</keyword>
<dbReference type="GO" id="GO:0000156">
    <property type="term" value="F:phosphorelay response regulator activity"/>
    <property type="evidence" value="ECO:0007669"/>
    <property type="project" value="TreeGrafter"/>
</dbReference>
<dbReference type="Gene3D" id="3.40.50.2300">
    <property type="match status" value="1"/>
</dbReference>
<dbReference type="InterPro" id="IPR051271">
    <property type="entry name" value="2C-system_Tx_regulators"/>
</dbReference>
<evidence type="ECO:0000256" key="8">
    <source>
        <dbReference type="ARBA" id="ARBA00023163"/>
    </source>
</evidence>
<evidence type="ECO:0000256" key="5">
    <source>
        <dbReference type="ARBA" id="ARBA00023015"/>
    </source>
</evidence>
<evidence type="ECO:0000256" key="6">
    <source>
        <dbReference type="ARBA" id="ARBA00023125"/>
    </source>
</evidence>
<dbReference type="GO" id="GO:0003700">
    <property type="term" value="F:DNA-binding transcription factor activity"/>
    <property type="evidence" value="ECO:0007669"/>
    <property type="project" value="InterPro"/>
</dbReference>
<sequence length="232" mass="26294">MTLQILIVDDDPQIAEIHRHFTEKVDGFGVCGIAGNLEDAEKMSTLLKPDLILLDLYLPEGKGTQILWNLRARHQATDVILITAAKELEPLQEAIHGGVFDYILKPVMFQRFKEALERFRDYRLRMTAEATLDQHTVDRLLHPYKTATAGEPIYPKGIDALTLKKIQAVFVQPHPQGLSAEEVAAMIGAGRTTARRYLEYLVAHNELITELVYGTVGRPERRYFKQHVHPST</sequence>
<dbReference type="Pfam" id="PF20714">
    <property type="entry name" value="HTH_64"/>
    <property type="match status" value="1"/>
</dbReference>
<dbReference type="AlphaFoldDB" id="A0A8J6QQJ8"/>
<evidence type="ECO:0000256" key="9">
    <source>
        <dbReference type="PIRNR" id="PIRNR006171"/>
    </source>
</evidence>
<keyword evidence="4 9" id="KW-0902">Two-component regulatory system</keyword>
<evidence type="ECO:0000259" key="11">
    <source>
        <dbReference type="PROSITE" id="PS50110"/>
    </source>
</evidence>
<evidence type="ECO:0000256" key="7">
    <source>
        <dbReference type="ARBA" id="ARBA00023159"/>
    </source>
</evidence>
<keyword evidence="3 10" id="KW-0597">Phosphoprotein</keyword>
<gene>
    <name evidence="12" type="ORF">ICT70_04650</name>
</gene>
<dbReference type="PIRSF" id="PIRSF006171">
    <property type="entry name" value="RR_citrat_malat"/>
    <property type="match status" value="1"/>
</dbReference>
<dbReference type="EMBL" id="JACWUN010000004">
    <property type="protein sequence ID" value="MBD1399955.1"/>
    <property type="molecule type" value="Genomic_DNA"/>
</dbReference>
<dbReference type="PANTHER" id="PTHR45526:SF1">
    <property type="entry name" value="TRANSCRIPTIONAL REGULATORY PROTEIN DCUR-RELATED"/>
    <property type="match status" value="1"/>
</dbReference>
<dbReference type="InterPro" id="IPR024187">
    <property type="entry name" value="Sig_transdc_resp-reg_cit/mal"/>
</dbReference>
<evidence type="ECO:0000256" key="10">
    <source>
        <dbReference type="PROSITE-ProRule" id="PRU00169"/>
    </source>
</evidence>
<dbReference type="Pfam" id="PF00072">
    <property type="entry name" value="Response_reg"/>
    <property type="match status" value="1"/>
</dbReference>
<accession>A0A8J6QQJ8</accession>
<evidence type="ECO:0000256" key="4">
    <source>
        <dbReference type="ARBA" id="ARBA00023012"/>
    </source>
</evidence>
<dbReference type="GO" id="GO:0003677">
    <property type="term" value="F:DNA binding"/>
    <property type="evidence" value="ECO:0007669"/>
    <property type="project" value="UniProtKB-KW"/>
</dbReference>
<feature type="modified residue" description="4-aspartylphosphate" evidence="10">
    <location>
        <position position="55"/>
    </location>
</feature>
<dbReference type="SMART" id="SM00448">
    <property type="entry name" value="REC"/>
    <property type="match status" value="1"/>
</dbReference>
<dbReference type="GO" id="GO:0005737">
    <property type="term" value="C:cytoplasm"/>
    <property type="evidence" value="ECO:0007669"/>
    <property type="project" value="UniProtKB-SubCell"/>
</dbReference>
<name>A0A8J6QQJ8_9BACT</name>
<evidence type="ECO:0000256" key="2">
    <source>
        <dbReference type="ARBA" id="ARBA00022490"/>
    </source>
</evidence>
<dbReference type="RefSeq" id="WP_191154233.1">
    <property type="nucleotide sequence ID" value="NZ_JACWUN010000004.1"/>
</dbReference>
<feature type="domain" description="Response regulatory" evidence="11">
    <location>
        <begin position="4"/>
        <end position="120"/>
    </location>
</feature>
<keyword evidence="8 9" id="KW-0804">Transcription</keyword>
<keyword evidence="6 9" id="KW-0238">DNA-binding</keyword>
<reference evidence="12" key="1">
    <citation type="submission" date="2020-09" db="EMBL/GenBank/DDBJ databases">
        <title>Pelobacter alkaliphilus sp. nov., a novel anaerobic arsenate-reducing bacterium from terrestrial mud volcano.</title>
        <authorList>
            <person name="Khomyakova M.A."/>
            <person name="Merkel A.Y."/>
            <person name="Slobodkin A.I."/>
        </authorList>
    </citation>
    <scope>NUCLEOTIDE SEQUENCE</scope>
    <source>
        <strain evidence="12">M08fum</strain>
    </source>
</reference>
<keyword evidence="13" id="KW-1185">Reference proteome</keyword>
<proteinExistence type="predicted"/>
<comment type="caution">
    <text evidence="12">The sequence shown here is derived from an EMBL/GenBank/DDBJ whole genome shotgun (WGS) entry which is preliminary data.</text>
</comment>
<evidence type="ECO:0000313" key="13">
    <source>
        <dbReference type="Proteomes" id="UP000632828"/>
    </source>
</evidence>
<evidence type="ECO:0000256" key="3">
    <source>
        <dbReference type="ARBA" id="ARBA00022553"/>
    </source>
</evidence>
<evidence type="ECO:0000256" key="1">
    <source>
        <dbReference type="ARBA" id="ARBA00004496"/>
    </source>
</evidence>